<keyword evidence="2" id="KW-1185">Reference proteome</keyword>
<dbReference type="RefSeq" id="WP_095980895.1">
    <property type="nucleotide sequence ID" value="NZ_CP022163.1"/>
</dbReference>
<reference evidence="1 2" key="1">
    <citation type="submission" date="2017-06" db="EMBL/GenBank/DDBJ databases">
        <authorList>
            <person name="Kim H.J."/>
            <person name="Triplett B.A."/>
        </authorList>
    </citation>
    <scope>NUCLEOTIDE SEQUENCE [LARGE SCALE GENOMIC DNA]</scope>
    <source>
        <strain evidence="1 2">DSM 14713</strain>
    </source>
</reference>
<accession>A0A250INF0</accession>
<evidence type="ECO:0000313" key="2">
    <source>
        <dbReference type="Proteomes" id="UP000217289"/>
    </source>
</evidence>
<dbReference type="EMBL" id="CP022163">
    <property type="protein sequence ID" value="ATB32752.1"/>
    <property type="molecule type" value="Genomic_DNA"/>
</dbReference>
<dbReference type="Proteomes" id="UP000217289">
    <property type="component" value="Chromosome"/>
</dbReference>
<name>A0A250INF0_9BACT</name>
<protein>
    <submittedName>
        <fullName evidence="1">Uncharacterized protein</fullName>
    </submittedName>
</protein>
<gene>
    <name evidence="1" type="ORF">MEBOL_006241</name>
</gene>
<sequence length="77" mass="8590">MSKDAAKKQPGQYTALAQLLTDMFEPEPLPKFTLLETGRVLDACERGEDPVPDFIVRTLQFALEQSQQPTRKRLGAG</sequence>
<dbReference type="OrthoDB" id="9887796at2"/>
<dbReference type="KEGG" id="mbd:MEBOL_006241"/>
<proteinExistence type="predicted"/>
<dbReference type="AlphaFoldDB" id="A0A250INF0"/>
<evidence type="ECO:0000313" key="1">
    <source>
        <dbReference type="EMBL" id="ATB32752.1"/>
    </source>
</evidence>
<organism evidence="1 2">
    <name type="scientific">Melittangium boletus DSM 14713</name>
    <dbReference type="NCBI Taxonomy" id="1294270"/>
    <lineage>
        <taxon>Bacteria</taxon>
        <taxon>Pseudomonadati</taxon>
        <taxon>Myxococcota</taxon>
        <taxon>Myxococcia</taxon>
        <taxon>Myxococcales</taxon>
        <taxon>Cystobacterineae</taxon>
        <taxon>Archangiaceae</taxon>
        <taxon>Melittangium</taxon>
    </lineage>
</organism>